<dbReference type="PANTHER" id="PTHR44858:SF1">
    <property type="entry name" value="UDP-N-ACETYLGLUCOSAMINE--PEPTIDE N-ACETYLGLUCOSAMINYLTRANSFERASE SPINDLY-RELATED"/>
    <property type="match status" value="1"/>
</dbReference>
<organism evidence="5 6">
    <name type="scientific">Pelotomaculum propionicicum</name>
    <dbReference type="NCBI Taxonomy" id="258475"/>
    <lineage>
        <taxon>Bacteria</taxon>
        <taxon>Bacillati</taxon>
        <taxon>Bacillota</taxon>
        <taxon>Clostridia</taxon>
        <taxon>Eubacteriales</taxon>
        <taxon>Desulfotomaculaceae</taxon>
        <taxon>Pelotomaculum</taxon>
    </lineage>
</organism>
<keyword evidence="1" id="KW-0677">Repeat</keyword>
<dbReference type="GO" id="GO:0008233">
    <property type="term" value="F:peptidase activity"/>
    <property type="evidence" value="ECO:0007669"/>
    <property type="project" value="UniProtKB-KW"/>
</dbReference>
<dbReference type="SMART" id="SM00028">
    <property type="entry name" value="TPR"/>
    <property type="match status" value="2"/>
</dbReference>
<keyword evidence="5" id="KW-0645">Protease</keyword>
<dbReference type="OrthoDB" id="1806831at2"/>
<protein>
    <submittedName>
        <fullName evidence="5">Beta-barrel assembly-enhancing protease</fullName>
        <ecNumber evidence="5">3.4.-.-</ecNumber>
    </submittedName>
</protein>
<dbReference type="Proteomes" id="UP000297597">
    <property type="component" value="Unassembled WGS sequence"/>
</dbReference>
<dbReference type="Pfam" id="PF14559">
    <property type="entry name" value="TPR_19"/>
    <property type="match status" value="1"/>
</dbReference>
<accession>A0A4Y7RXH7</accession>
<dbReference type="InterPro" id="IPR011990">
    <property type="entry name" value="TPR-like_helical_dom_sf"/>
</dbReference>
<evidence type="ECO:0000313" key="5">
    <source>
        <dbReference type="EMBL" id="TEB13674.1"/>
    </source>
</evidence>
<evidence type="ECO:0000256" key="2">
    <source>
        <dbReference type="ARBA" id="ARBA00022803"/>
    </source>
</evidence>
<dbReference type="PANTHER" id="PTHR44858">
    <property type="entry name" value="TETRATRICOPEPTIDE REPEAT PROTEIN 6"/>
    <property type="match status" value="1"/>
</dbReference>
<evidence type="ECO:0000256" key="1">
    <source>
        <dbReference type="ARBA" id="ARBA00022737"/>
    </source>
</evidence>
<keyword evidence="2 3" id="KW-0802">TPR repeat</keyword>
<dbReference type="SUPFAM" id="SSF48452">
    <property type="entry name" value="TPR-like"/>
    <property type="match status" value="1"/>
</dbReference>
<keyword evidence="4" id="KW-0472">Membrane</keyword>
<keyword evidence="5" id="KW-0378">Hydrolase</keyword>
<evidence type="ECO:0000256" key="3">
    <source>
        <dbReference type="PROSITE-ProRule" id="PRU00339"/>
    </source>
</evidence>
<feature type="repeat" description="TPR" evidence="3">
    <location>
        <begin position="71"/>
        <end position="104"/>
    </location>
</feature>
<feature type="repeat" description="TPR" evidence="3">
    <location>
        <begin position="105"/>
        <end position="138"/>
    </location>
</feature>
<reference evidence="5 6" key="1">
    <citation type="journal article" date="2018" name="Environ. Microbiol.">
        <title>Novel energy conservation strategies and behaviour of Pelotomaculum schinkii driving syntrophic propionate catabolism.</title>
        <authorList>
            <person name="Hidalgo-Ahumada C.A.P."/>
            <person name="Nobu M.K."/>
            <person name="Narihiro T."/>
            <person name="Tamaki H."/>
            <person name="Liu W.T."/>
            <person name="Kamagata Y."/>
            <person name="Stams A.J.M."/>
            <person name="Imachi H."/>
            <person name="Sousa D.Z."/>
        </authorList>
    </citation>
    <scope>NUCLEOTIDE SEQUENCE [LARGE SCALE GENOMIC DNA]</scope>
    <source>
        <strain evidence="5 6">MGP</strain>
    </source>
</reference>
<dbReference type="AlphaFoldDB" id="A0A4Y7RXH7"/>
<dbReference type="EMBL" id="QFFZ01000001">
    <property type="protein sequence ID" value="TEB13674.1"/>
    <property type="molecule type" value="Genomic_DNA"/>
</dbReference>
<sequence length="193" mass="21694">MFIRKSVKRNRFRKAVFITITALIAIGLVVPLAAMFQKQPTSGGTQSTAQQTNQDRLAELEAKALENPTDTAVLMELAETYVYTGNPDLAVKTFEQVLALDPGKSEARYDIAFIYYMSAKYDQAEAKLQELLQKDPDNKEAHYLYGVVLGTGKKDYAAGIKEIEKYIELAKEGPNVEKARQIINEWKTQQPQN</sequence>
<keyword evidence="4" id="KW-0812">Transmembrane</keyword>
<dbReference type="GO" id="GO:0006508">
    <property type="term" value="P:proteolysis"/>
    <property type="evidence" value="ECO:0007669"/>
    <property type="project" value="UniProtKB-KW"/>
</dbReference>
<evidence type="ECO:0000313" key="6">
    <source>
        <dbReference type="Proteomes" id="UP000297597"/>
    </source>
</evidence>
<keyword evidence="4" id="KW-1133">Transmembrane helix</keyword>
<comment type="caution">
    <text evidence="5">The sequence shown here is derived from an EMBL/GenBank/DDBJ whole genome shotgun (WGS) entry which is preliminary data.</text>
</comment>
<dbReference type="InterPro" id="IPR019734">
    <property type="entry name" value="TPR_rpt"/>
</dbReference>
<dbReference type="InterPro" id="IPR050498">
    <property type="entry name" value="Ycf3"/>
</dbReference>
<keyword evidence="6" id="KW-1185">Reference proteome</keyword>
<dbReference type="RefSeq" id="WP_134211989.1">
    <property type="nucleotide sequence ID" value="NZ_QFFZ01000001.1"/>
</dbReference>
<proteinExistence type="predicted"/>
<feature type="transmembrane region" description="Helical" evidence="4">
    <location>
        <begin position="12"/>
        <end position="36"/>
    </location>
</feature>
<evidence type="ECO:0000256" key="4">
    <source>
        <dbReference type="SAM" id="Phobius"/>
    </source>
</evidence>
<dbReference type="PROSITE" id="PS50005">
    <property type="entry name" value="TPR"/>
    <property type="match status" value="2"/>
</dbReference>
<dbReference type="EC" id="3.4.-.-" evidence="5"/>
<dbReference type="Gene3D" id="1.25.40.10">
    <property type="entry name" value="Tetratricopeptide repeat domain"/>
    <property type="match status" value="1"/>
</dbReference>
<gene>
    <name evidence="5" type="primary">bepA</name>
    <name evidence="5" type="ORF">Pmgp_00074</name>
</gene>
<name>A0A4Y7RXH7_9FIRM</name>